<keyword evidence="1" id="KW-1133">Transmembrane helix</keyword>
<comment type="caution">
    <text evidence="2">The sequence shown here is derived from an EMBL/GenBank/DDBJ whole genome shotgun (WGS) entry which is preliminary data.</text>
</comment>
<dbReference type="InterPro" id="IPR046659">
    <property type="entry name" value="DUF6768"/>
</dbReference>
<gene>
    <name evidence="2" type="ORF">JCM17844_23150</name>
</gene>
<sequence length="131" mass="14648">MTKLDDLIEDVLTHENQTLSGHSVEPGYFAQAKGLFRGPLGWVMWLVYIMQILAFAAAAFSFWQMLIVPESVMAVRWGVGAVLLFLFTISGKSFMGSHLEANRILREVKRLELRLSMMEAAKASDSVGEPK</sequence>
<dbReference type="Pfam" id="PF20556">
    <property type="entry name" value="DUF6768"/>
    <property type="match status" value="1"/>
</dbReference>
<dbReference type="EMBL" id="BKCL01000008">
    <property type="protein sequence ID" value="GEQ98678.1"/>
    <property type="molecule type" value="Genomic_DNA"/>
</dbReference>
<organism evidence="2 3">
    <name type="scientific">Iodidimonas gelatinilytica</name>
    <dbReference type="NCBI Taxonomy" id="1236966"/>
    <lineage>
        <taxon>Bacteria</taxon>
        <taxon>Pseudomonadati</taxon>
        <taxon>Pseudomonadota</taxon>
        <taxon>Alphaproteobacteria</taxon>
        <taxon>Iodidimonadales</taxon>
        <taxon>Iodidimonadaceae</taxon>
        <taxon>Iodidimonas</taxon>
    </lineage>
</organism>
<proteinExistence type="predicted"/>
<evidence type="ECO:0000313" key="3">
    <source>
        <dbReference type="Proteomes" id="UP000322084"/>
    </source>
</evidence>
<feature type="transmembrane region" description="Helical" evidence="1">
    <location>
        <begin position="75"/>
        <end position="95"/>
    </location>
</feature>
<accession>A0A5A7MUF2</accession>
<evidence type="ECO:0000313" key="2">
    <source>
        <dbReference type="EMBL" id="GEQ98678.1"/>
    </source>
</evidence>
<dbReference type="Proteomes" id="UP000322084">
    <property type="component" value="Unassembled WGS sequence"/>
</dbReference>
<protein>
    <submittedName>
        <fullName evidence="2">Uncharacterized protein</fullName>
    </submittedName>
</protein>
<keyword evidence="1" id="KW-0472">Membrane</keyword>
<feature type="transmembrane region" description="Helical" evidence="1">
    <location>
        <begin position="42"/>
        <end position="63"/>
    </location>
</feature>
<keyword evidence="1" id="KW-0812">Transmembrane</keyword>
<reference evidence="2 3" key="1">
    <citation type="submission" date="2019-09" db="EMBL/GenBank/DDBJ databases">
        <title>NBRP : Genome information of microbial organism related human and environment.</title>
        <authorList>
            <person name="Hattori M."/>
            <person name="Oshima K."/>
            <person name="Inaba H."/>
            <person name="Suda W."/>
            <person name="Sakamoto M."/>
            <person name="Iino T."/>
            <person name="Kitahara M."/>
            <person name="Oshida Y."/>
            <person name="Iida T."/>
            <person name="Kudo T."/>
            <person name="Itoh T."/>
            <person name="Ohkuma M."/>
        </authorList>
    </citation>
    <scope>NUCLEOTIDE SEQUENCE [LARGE SCALE GENOMIC DNA]</scope>
    <source>
        <strain evidence="2 3">Hi-2</strain>
    </source>
</reference>
<dbReference type="RefSeq" id="WP_150000935.1">
    <property type="nucleotide sequence ID" value="NZ_BKCL01000008.1"/>
</dbReference>
<evidence type="ECO:0000256" key="1">
    <source>
        <dbReference type="SAM" id="Phobius"/>
    </source>
</evidence>
<dbReference type="AlphaFoldDB" id="A0A5A7MUF2"/>
<name>A0A5A7MUF2_9PROT</name>